<dbReference type="EMBL" id="CP147711">
    <property type="protein sequence ID" value="WXC83001.1"/>
    <property type="molecule type" value="Genomic_DNA"/>
</dbReference>
<reference evidence="4" key="1">
    <citation type="journal article" date="2021" name="Int. J. Syst. Evol. Microbiol.">
        <title>Bradyrhizobium septentrionale sp. nov. (sv. septentrionale) and Bradyrhizobium quebecense sp. nov. (sv. septentrionale) associated with legumes native to Canada possess rearranged symbiosis genes and numerous insertion sequences.</title>
        <authorList>
            <person name="Bromfield E.S.P."/>
            <person name="Cloutier S."/>
        </authorList>
    </citation>
    <scope>NUCLEOTIDE SEQUENCE</scope>
    <source>
        <strain evidence="4">5S5</strain>
    </source>
</reference>
<sequence>MRGRWTLAIVGLVLIVAGGLFAHLTQTAGGIRIEDVRFKGAKGNTMSALLYIPPNATAQIPAPGILAVHGYINSRETQDGFAIEFARRGYVVLALDQTGHGYSDPPSFANSFGGPDGLAYLRSLPFVDKENIGLKGHSMGGWTVLAAAAAMPNDYKSMVLEGSSTGKPFAAEGTATWPRNTALVFAQYEEFPDLMWGVDLARDVTTSPKLWALFGTQGAVEPGKVYGDPAAGTARVLYTPAMTHPAEHISHEAIGYSLDWFAKTLKGGTARPVDDQIWFRKEIGTLIALIGFVALVIGTFDGLLEAPMFSRLRLPAIADGTMPPHEAASGRRWTTAFILSAFIPALTYYPAFALGGTFVTPSAFLPQGITNQILVWAIINGLITLALMRFAPKRASRAGLVGQSVVIAVASVVVGYAALWLADLAFKIDFRFWIVALKLMSAKQFLIFLIYLIPFTTFFVVALHVLHRNFSTMDAPRGALYLTNILALTFGFIVLLVLQYGTLRLTGKLFNPIPDPGFVPLSTIVAIQFVPLLAIVAVIATFTWRRTGSSLPGALIAGLFVTWYIVAGTATQVPF</sequence>
<dbReference type="Proteomes" id="UP001432046">
    <property type="component" value="Chromosome"/>
</dbReference>
<dbReference type="GO" id="GO:0016787">
    <property type="term" value="F:hydrolase activity"/>
    <property type="evidence" value="ECO:0007669"/>
    <property type="project" value="UniProtKB-KW"/>
</dbReference>
<gene>
    <name evidence="4" type="ORF">WDK88_16150</name>
</gene>
<name>A0ABZ2P9V2_9BRAD</name>
<evidence type="ECO:0000313" key="4">
    <source>
        <dbReference type="EMBL" id="WXC83001.1"/>
    </source>
</evidence>
<dbReference type="Pfam" id="PF00561">
    <property type="entry name" value="Abhydrolase_1"/>
    <property type="match status" value="1"/>
</dbReference>
<evidence type="ECO:0000256" key="2">
    <source>
        <dbReference type="SAM" id="Phobius"/>
    </source>
</evidence>
<reference evidence="4" key="2">
    <citation type="submission" date="2024-03" db="EMBL/GenBank/DDBJ databases">
        <authorList>
            <person name="Bromfield E.S.P."/>
            <person name="Cloutier S."/>
        </authorList>
    </citation>
    <scope>NUCLEOTIDE SEQUENCE</scope>
    <source>
        <strain evidence="4">5S5</strain>
    </source>
</reference>
<evidence type="ECO:0000259" key="3">
    <source>
        <dbReference type="Pfam" id="PF00561"/>
    </source>
</evidence>
<evidence type="ECO:0000256" key="1">
    <source>
        <dbReference type="ARBA" id="ARBA00038115"/>
    </source>
</evidence>
<feature type="transmembrane region" description="Helical" evidence="2">
    <location>
        <begin position="283"/>
        <end position="304"/>
    </location>
</feature>
<feature type="transmembrane region" description="Helical" evidence="2">
    <location>
        <begin position="518"/>
        <end position="542"/>
    </location>
</feature>
<dbReference type="PANTHER" id="PTHR22946">
    <property type="entry name" value="DIENELACTONE HYDROLASE DOMAIN-CONTAINING PROTEIN-RELATED"/>
    <property type="match status" value="1"/>
</dbReference>
<protein>
    <submittedName>
        <fullName evidence="4">Alpha/beta fold hydrolase</fullName>
    </submittedName>
</protein>
<feature type="transmembrane region" description="Helical" evidence="2">
    <location>
        <begin position="478"/>
        <end position="498"/>
    </location>
</feature>
<feature type="transmembrane region" description="Helical" evidence="2">
    <location>
        <begin position="398"/>
        <end position="422"/>
    </location>
</feature>
<feature type="domain" description="AB hydrolase-1" evidence="3">
    <location>
        <begin position="65"/>
        <end position="189"/>
    </location>
</feature>
<keyword evidence="2" id="KW-1133">Transmembrane helix</keyword>
<feature type="transmembrane region" description="Helical" evidence="2">
    <location>
        <begin position="554"/>
        <end position="573"/>
    </location>
</feature>
<accession>A0ABZ2P9V2</accession>
<organism evidence="4 5">
    <name type="scientific">Bradyrhizobium septentrionale</name>
    <dbReference type="NCBI Taxonomy" id="1404411"/>
    <lineage>
        <taxon>Bacteria</taxon>
        <taxon>Pseudomonadati</taxon>
        <taxon>Pseudomonadota</taxon>
        <taxon>Alphaproteobacteria</taxon>
        <taxon>Hyphomicrobiales</taxon>
        <taxon>Nitrobacteraceae</taxon>
        <taxon>Bradyrhizobium</taxon>
    </lineage>
</organism>
<keyword evidence="2" id="KW-0812">Transmembrane</keyword>
<dbReference type="Gene3D" id="3.40.50.1820">
    <property type="entry name" value="alpha/beta hydrolase"/>
    <property type="match status" value="1"/>
</dbReference>
<proteinExistence type="inferred from homology"/>
<dbReference type="SUPFAM" id="SSF53474">
    <property type="entry name" value="alpha/beta-Hydrolases"/>
    <property type="match status" value="1"/>
</dbReference>
<keyword evidence="2" id="KW-0472">Membrane</keyword>
<dbReference type="RefSeq" id="WP_338834695.1">
    <property type="nucleotide sequence ID" value="NZ_CP147711.1"/>
</dbReference>
<keyword evidence="5" id="KW-1185">Reference proteome</keyword>
<feature type="transmembrane region" description="Helical" evidence="2">
    <location>
        <begin position="442"/>
        <end position="466"/>
    </location>
</feature>
<comment type="similarity">
    <text evidence="1">Belongs to the AB hydrolase superfamily. FUS2 hydrolase family.</text>
</comment>
<dbReference type="InterPro" id="IPR050261">
    <property type="entry name" value="FrsA_esterase"/>
</dbReference>
<feature type="transmembrane region" description="Helical" evidence="2">
    <location>
        <begin position="373"/>
        <end position="391"/>
    </location>
</feature>
<dbReference type="InterPro" id="IPR000073">
    <property type="entry name" value="AB_hydrolase_1"/>
</dbReference>
<evidence type="ECO:0000313" key="5">
    <source>
        <dbReference type="Proteomes" id="UP001432046"/>
    </source>
</evidence>
<keyword evidence="4" id="KW-0378">Hydrolase</keyword>
<feature type="transmembrane region" description="Helical" evidence="2">
    <location>
        <begin position="333"/>
        <end position="353"/>
    </location>
</feature>
<dbReference type="InterPro" id="IPR029058">
    <property type="entry name" value="AB_hydrolase_fold"/>
</dbReference>